<evidence type="ECO:0000313" key="2">
    <source>
        <dbReference type="EMBL" id="CAG2067534.1"/>
    </source>
</evidence>
<organism evidence="2 3">
    <name type="scientific">Timema podura</name>
    <name type="common">Walking stick</name>
    <dbReference type="NCBI Taxonomy" id="61482"/>
    <lineage>
        <taxon>Eukaryota</taxon>
        <taxon>Metazoa</taxon>
        <taxon>Ecdysozoa</taxon>
        <taxon>Arthropoda</taxon>
        <taxon>Hexapoda</taxon>
        <taxon>Insecta</taxon>
        <taxon>Pterygota</taxon>
        <taxon>Neoptera</taxon>
        <taxon>Polyneoptera</taxon>
        <taxon>Phasmatodea</taxon>
        <taxon>Timematodea</taxon>
        <taxon>Timematoidea</taxon>
        <taxon>Timematidae</taxon>
        <taxon>Timema</taxon>
    </lineage>
</organism>
<sequence>RNPLESLTNSLSLLLIHNLLNEDNDTSLCYELQSSSAEVSIQSFAPNVQPSELGEDAREMEFNQDPNRDQPKSHNPRKSLDAVIQRYKDFIKKTEKPN</sequence>
<accession>A0ABN7PK85</accession>
<feature type="non-terminal residue" evidence="2">
    <location>
        <position position="1"/>
    </location>
</feature>
<gene>
    <name evidence="2" type="ORF">TPAB3V08_LOCUS14477</name>
</gene>
<dbReference type="EMBL" id="CAJPIN010070605">
    <property type="protein sequence ID" value="CAG2067534.1"/>
    <property type="molecule type" value="Genomic_DNA"/>
</dbReference>
<evidence type="ECO:0000313" key="3">
    <source>
        <dbReference type="Proteomes" id="UP001153148"/>
    </source>
</evidence>
<feature type="compositionally biased region" description="Basic and acidic residues" evidence="1">
    <location>
        <begin position="55"/>
        <end position="72"/>
    </location>
</feature>
<keyword evidence="3" id="KW-1185">Reference proteome</keyword>
<name>A0ABN7PK85_TIMPD</name>
<proteinExistence type="predicted"/>
<reference evidence="2" key="1">
    <citation type="submission" date="2021-03" db="EMBL/GenBank/DDBJ databases">
        <authorList>
            <person name="Tran Van P."/>
        </authorList>
    </citation>
    <scope>NUCLEOTIDE SEQUENCE</scope>
</reference>
<feature type="region of interest" description="Disordered" evidence="1">
    <location>
        <begin position="51"/>
        <end position="82"/>
    </location>
</feature>
<comment type="caution">
    <text evidence="2">The sequence shown here is derived from an EMBL/GenBank/DDBJ whole genome shotgun (WGS) entry which is preliminary data.</text>
</comment>
<evidence type="ECO:0000256" key="1">
    <source>
        <dbReference type="SAM" id="MobiDB-lite"/>
    </source>
</evidence>
<dbReference type="Proteomes" id="UP001153148">
    <property type="component" value="Unassembled WGS sequence"/>
</dbReference>
<protein>
    <submittedName>
        <fullName evidence="2">Uncharacterized protein</fullName>
    </submittedName>
</protein>